<gene>
    <name evidence="2" type="ORF">DESAM_20057</name>
</gene>
<proteinExistence type="inferred from homology"/>
<comment type="similarity">
    <text evidence="1">Belongs to the ComF/GntX family.</text>
</comment>
<dbReference type="PATRIC" id="fig|1121451.3.peg.334"/>
<keyword evidence="2" id="KW-0328">Glycosyltransferase</keyword>
<keyword evidence="3" id="KW-1185">Reference proteome</keyword>
<dbReference type="RefSeq" id="WP_015334958.1">
    <property type="nucleotide sequence ID" value="NC_020055.1"/>
</dbReference>
<dbReference type="KEGG" id="dhy:DESAM_20057"/>
<dbReference type="InterPro" id="IPR000836">
    <property type="entry name" value="PRTase_dom"/>
</dbReference>
<keyword evidence="2" id="KW-0808">Transferase</keyword>
<evidence type="ECO:0000313" key="3">
    <source>
        <dbReference type="Proteomes" id="UP000010808"/>
    </source>
</evidence>
<dbReference type="PANTHER" id="PTHR47505">
    <property type="entry name" value="DNA UTILIZATION PROTEIN YHGH"/>
    <property type="match status" value="1"/>
</dbReference>
<dbReference type="OrthoDB" id="9779910at2"/>
<dbReference type="Proteomes" id="UP000010808">
    <property type="component" value="Chromosome"/>
</dbReference>
<dbReference type="CDD" id="cd06223">
    <property type="entry name" value="PRTases_typeI"/>
    <property type="match status" value="1"/>
</dbReference>
<accession>L0R6L3</accession>
<dbReference type="GO" id="GO:0016757">
    <property type="term" value="F:glycosyltransferase activity"/>
    <property type="evidence" value="ECO:0007669"/>
    <property type="project" value="UniProtKB-KW"/>
</dbReference>
<organism evidence="2 3">
    <name type="scientific">Maridesulfovibrio hydrothermalis AM13 = DSM 14728</name>
    <dbReference type="NCBI Taxonomy" id="1121451"/>
    <lineage>
        <taxon>Bacteria</taxon>
        <taxon>Pseudomonadati</taxon>
        <taxon>Thermodesulfobacteriota</taxon>
        <taxon>Desulfovibrionia</taxon>
        <taxon>Desulfovibrionales</taxon>
        <taxon>Desulfovibrionaceae</taxon>
        <taxon>Maridesulfovibrio</taxon>
    </lineage>
</organism>
<dbReference type="InterPro" id="IPR051910">
    <property type="entry name" value="ComF/GntX_DNA_util-trans"/>
</dbReference>
<dbReference type="SUPFAM" id="SSF53271">
    <property type="entry name" value="PRTase-like"/>
    <property type="match status" value="1"/>
</dbReference>
<dbReference type="HOGENOM" id="CLU_054549_0_0_7"/>
<sequence length="248" mass="27588">MLSGLLSHFSPRAAFDRLRLSFRDKRCPVCRSVHMDEGFLCLRCSAKIELKPDNICINCGKELNSPDAGDRSCISCKHSRPHFSRLYFYGVYDELLREMILGWKFYNQFGNSAVFENYIANLCHEIPETSQPDIIIPVPLHTSRLQMRGFNQSRILAKGAACATGTALSDSALVRVRRTIPQTRLSGVKRRENLLEAFIADSNQVSGKKILLIDDVFTTGSTADECARTLRAGGASGVEVMALARALI</sequence>
<dbReference type="InterPro" id="IPR029057">
    <property type="entry name" value="PRTase-like"/>
</dbReference>
<dbReference type="eggNOG" id="COG1040">
    <property type="taxonomic scope" value="Bacteria"/>
</dbReference>
<dbReference type="EMBL" id="FO203522">
    <property type="protein sequence ID" value="CCO22348.1"/>
    <property type="molecule type" value="Genomic_DNA"/>
</dbReference>
<dbReference type="STRING" id="1121451.DESAM_20057"/>
<name>L0R6L3_9BACT</name>
<evidence type="ECO:0000256" key="1">
    <source>
        <dbReference type="ARBA" id="ARBA00008007"/>
    </source>
</evidence>
<protein>
    <submittedName>
        <fullName evidence="2">Phosphoribosyltransferase</fullName>
    </submittedName>
</protein>
<dbReference type="Gene3D" id="3.40.50.2020">
    <property type="match status" value="1"/>
</dbReference>
<dbReference type="AlphaFoldDB" id="L0R6L3"/>
<evidence type="ECO:0000313" key="2">
    <source>
        <dbReference type="EMBL" id="CCO22348.1"/>
    </source>
</evidence>
<reference evidence="2 3" key="1">
    <citation type="submission" date="2012-10" db="EMBL/GenBank/DDBJ databases">
        <authorList>
            <person name="Genoscope - CEA"/>
        </authorList>
    </citation>
    <scope>NUCLEOTIDE SEQUENCE [LARGE SCALE GENOMIC DNA]</scope>
    <source>
        <strain evidence="3">AM13 / DSM 14728</strain>
    </source>
</reference>
<dbReference type="PANTHER" id="PTHR47505:SF1">
    <property type="entry name" value="DNA UTILIZATION PROTEIN YHGH"/>
    <property type="match status" value="1"/>
</dbReference>